<feature type="compositionally biased region" description="Acidic residues" evidence="1">
    <location>
        <begin position="273"/>
        <end position="295"/>
    </location>
</feature>
<dbReference type="AlphaFoldDB" id="A0A067CPU2"/>
<protein>
    <recommendedName>
        <fullName evidence="2">No apical meristem-associated C-terminal domain-containing protein</fullName>
    </recommendedName>
</protein>
<dbReference type="Proteomes" id="UP000030745">
    <property type="component" value="Unassembled WGS sequence"/>
</dbReference>
<feature type="region of interest" description="Disordered" evidence="1">
    <location>
        <begin position="264"/>
        <end position="306"/>
    </location>
</feature>
<reference evidence="3 4" key="1">
    <citation type="journal article" date="2013" name="PLoS Genet.">
        <title>Distinctive expansion of potential virulence genes in the genome of the oomycete fish pathogen Saprolegnia parasitica.</title>
        <authorList>
            <person name="Jiang R.H."/>
            <person name="de Bruijn I."/>
            <person name="Haas B.J."/>
            <person name="Belmonte R."/>
            <person name="Lobach L."/>
            <person name="Christie J."/>
            <person name="van den Ackerveken G."/>
            <person name="Bottin A."/>
            <person name="Bulone V."/>
            <person name="Diaz-Moreno S.M."/>
            <person name="Dumas B."/>
            <person name="Fan L."/>
            <person name="Gaulin E."/>
            <person name="Govers F."/>
            <person name="Grenville-Briggs L.J."/>
            <person name="Horner N.R."/>
            <person name="Levin J.Z."/>
            <person name="Mammella M."/>
            <person name="Meijer H.J."/>
            <person name="Morris P."/>
            <person name="Nusbaum C."/>
            <person name="Oome S."/>
            <person name="Phillips A.J."/>
            <person name="van Rooyen D."/>
            <person name="Rzeszutek E."/>
            <person name="Saraiva M."/>
            <person name="Secombes C.J."/>
            <person name="Seidl M.F."/>
            <person name="Snel B."/>
            <person name="Stassen J.H."/>
            <person name="Sykes S."/>
            <person name="Tripathy S."/>
            <person name="van den Berg H."/>
            <person name="Vega-Arreguin J.C."/>
            <person name="Wawra S."/>
            <person name="Young S.K."/>
            <person name="Zeng Q."/>
            <person name="Dieguez-Uribeondo J."/>
            <person name="Russ C."/>
            <person name="Tyler B.M."/>
            <person name="van West P."/>
        </authorList>
    </citation>
    <scope>NUCLEOTIDE SEQUENCE [LARGE SCALE GENOMIC DNA]</scope>
    <source>
        <strain evidence="3 4">CBS 223.65</strain>
    </source>
</reference>
<dbReference type="OMA" id="HAWIAAS"/>
<dbReference type="InterPro" id="IPR029466">
    <property type="entry name" value="NAM-associated_C"/>
</dbReference>
<evidence type="ECO:0000313" key="3">
    <source>
        <dbReference type="EMBL" id="KDO28561.1"/>
    </source>
</evidence>
<dbReference type="PANTHER" id="PTHR45023">
    <property type="match status" value="1"/>
</dbReference>
<dbReference type="RefSeq" id="XP_012200626.1">
    <property type="nucleotide sequence ID" value="XM_012345236.1"/>
</dbReference>
<keyword evidence="4" id="KW-1185">Reference proteome</keyword>
<dbReference type="GeneID" id="24128767"/>
<dbReference type="PANTHER" id="PTHR45023:SF4">
    <property type="entry name" value="GLYCINE-RICH PROTEIN-RELATED"/>
    <property type="match status" value="1"/>
</dbReference>
<dbReference type="OrthoDB" id="128346at2759"/>
<gene>
    <name evidence="3" type="ORF">SPRG_06419</name>
</gene>
<proteinExistence type="predicted"/>
<name>A0A067CPU2_SAPPC</name>
<dbReference type="KEGG" id="spar:SPRG_06419"/>
<accession>A0A067CPU2</accession>
<sequence length="328" mass="36825">MSHKWMNDAENLALCHAWIAASEDPIKGSGLKYNTFWQNVTEQYNELKPKDRPERSFRSLESKFSQIRHDALKFGSYYAQIVDLQSTGTNVDDTVEAAQRLYTAHAEKEGSKGKKSQFQFLECWRYLKDCPKWQTVMGEVRVSEIVKQKPRRELEEPDVPLPMVKKAKTTTPTLDRPIDVKAAKRLARLEHATKCKDDAIEVAAKALADAVAIRAEAQMIMAHTQVFRVDITTLDDECRRYFQLQRRAILADLEKRAKAREEEAAAAATSTSSEDDEVEAVVEEDDGDQDVDVGDQDSTTEAPSRATSTSLLALGFYGDSDSDGNIAV</sequence>
<feature type="domain" description="No apical meristem-associated C-terminal" evidence="2">
    <location>
        <begin position="117"/>
        <end position="249"/>
    </location>
</feature>
<dbReference type="STRING" id="695850.A0A067CPU2"/>
<dbReference type="EMBL" id="KK583210">
    <property type="protein sequence ID" value="KDO28561.1"/>
    <property type="molecule type" value="Genomic_DNA"/>
</dbReference>
<dbReference type="VEuPathDB" id="FungiDB:SPRG_06419"/>
<dbReference type="Pfam" id="PF14303">
    <property type="entry name" value="NAM-associated"/>
    <property type="match status" value="1"/>
</dbReference>
<evidence type="ECO:0000313" key="4">
    <source>
        <dbReference type="Proteomes" id="UP000030745"/>
    </source>
</evidence>
<evidence type="ECO:0000259" key="2">
    <source>
        <dbReference type="Pfam" id="PF14303"/>
    </source>
</evidence>
<organism evidence="3 4">
    <name type="scientific">Saprolegnia parasitica (strain CBS 223.65)</name>
    <dbReference type="NCBI Taxonomy" id="695850"/>
    <lineage>
        <taxon>Eukaryota</taxon>
        <taxon>Sar</taxon>
        <taxon>Stramenopiles</taxon>
        <taxon>Oomycota</taxon>
        <taxon>Saprolegniomycetes</taxon>
        <taxon>Saprolegniales</taxon>
        <taxon>Saprolegniaceae</taxon>
        <taxon>Saprolegnia</taxon>
    </lineage>
</organism>
<evidence type="ECO:0000256" key="1">
    <source>
        <dbReference type="SAM" id="MobiDB-lite"/>
    </source>
</evidence>